<evidence type="ECO:0000256" key="1">
    <source>
        <dbReference type="ARBA" id="ARBA00006974"/>
    </source>
</evidence>
<accession>A0A6A3BKD4</accession>
<proteinExistence type="inferred from homology"/>
<evidence type="ECO:0000313" key="5">
    <source>
        <dbReference type="Proteomes" id="UP000436088"/>
    </source>
</evidence>
<dbReference type="GO" id="GO:0009733">
    <property type="term" value="P:response to auxin"/>
    <property type="evidence" value="ECO:0007669"/>
    <property type="project" value="InterPro"/>
</dbReference>
<comment type="caution">
    <text evidence="4">The sequence shown here is derived from an EMBL/GenBank/DDBJ whole genome shotgun (WGS) entry which is preliminary data.</text>
</comment>
<reference evidence="4" key="1">
    <citation type="submission" date="2019-09" db="EMBL/GenBank/DDBJ databases">
        <title>Draft genome information of white flower Hibiscus syriacus.</title>
        <authorList>
            <person name="Kim Y.-M."/>
        </authorList>
    </citation>
    <scope>NUCLEOTIDE SEQUENCE [LARGE SCALE GENOMIC DNA]</scope>
    <source>
        <strain evidence="4">YM2019G1</strain>
    </source>
</reference>
<name>A0A6A3BKD4_HIBSY</name>
<sequence>MSATGIPSDVPSGHVAVCVGTSCRRFVVRVSYLNHPVFKKFLIQAEEEYGLSNQGLLTIPCDESVFEEVIRFISSSESGHSGGFVGTLKRSATLESRFRVTSNEQLIIEHCLKLETNEFDRVEELVSKNLEFRVFTCLTDKLSQCPMPELVMVDGDDREGDYIVNRVIIPS</sequence>
<comment type="similarity">
    <text evidence="1">Belongs to the ARG7 family.</text>
</comment>
<evidence type="ECO:0000256" key="2">
    <source>
        <dbReference type="ARBA" id="ARBA00022473"/>
    </source>
</evidence>
<dbReference type="EMBL" id="VEPZ02000863">
    <property type="protein sequence ID" value="KAE8715279.1"/>
    <property type="molecule type" value="Genomic_DNA"/>
</dbReference>
<evidence type="ECO:0000256" key="3">
    <source>
        <dbReference type="ARBA" id="ARBA00022604"/>
    </source>
</evidence>
<organism evidence="4 5">
    <name type="scientific">Hibiscus syriacus</name>
    <name type="common">Rose of Sharon</name>
    <dbReference type="NCBI Taxonomy" id="106335"/>
    <lineage>
        <taxon>Eukaryota</taxon>
        <taxon>Viridiplantae</taxon>
        <taxon>Streptophyta</taxon>
        <taxon>Embryophyta</taxon>
        <taxon>Tracheophyta</taxon>
        <taxon>Spermatophyta</taxon>
        <taxon>Magnoliopsida</taxon>
        <taxon>eudicotyledons</taxon>
        <taxon>Gunneridae</taxon>
        <taxon>Pentapetalae</taxon>
        <taxon>rosids</taxon>
        <taxon>malvids</taxon>
        <taxon>Malvales</taxon>
        <taxon>Malvaceae</taxon>
        <taxon>Malvoideae</taxon>
        <taxon>Hibiscus</taxon>
    </lineage>
</organism>
<protein>
    <submittedName>
        <fullName evidence="4">Auxin-induced protein 6B</fullName>
    </submittedName>
</protein>
<gene>
    <name evidence="4" type="ORF">F3Y22_tig00110183pilonHSYRG00053</name>
</gene>
<dbReference type="PANTHER" id="PTHR31374:SF119">
    <property type="entry name" value="SAUR-LIKE AUXIN-RESPONSIVE PROTEIN FAMILY"/>
    <property type="match status" value="1"/>
</dbReference>
<dbReference type="PANTHER" id="PTHR31374">
    <property type="entry name" value="AUXIN-INDUCED PROTEIN-LIKE-RELATED"/>
    <property type="match status" value="1"/>
</dbReference>
<evidence type="ECO:0000313" key="4">
    <source>
        <dbReference type="EMBL" id="KAE8715279.1"/>
    </source>
</evidence>
<dbReference type="Pfam" id="PF02519">
    <property type="entry name" value="Auxin_inducible"/>
    <property type="match status" value="1"/>
</dbReference>
<dbReference type="Proteomes" id="UP000436088">
    <property type="component" value="Unassembled WGS sequence"/>
</dbReference>
<dbReference type="InterPro" id="IPR003676">
    <property type="entry name" value="SAUR_fam"/>
</dbReference>
<keyword evidence="2" id="KW-0217">Developmental protein</keyword>
<keyword evidence="3" id="KW-0341">Growth regulation</keyword>
<keyword evidence="5" id="KW-1185">Reference proteome</keyword>
<dbReference type="AlphaFoldDB" id="A0A6A3BKD4"/>